<protein>
    <submittedName>
        <fullName evidence="1">Uncharacterized protein</fullName>
    </submittedName>
</protein>
<proteinExistence type="predicted"/>
<gene>
    <name evidence="1" type="ORF">NPIL_147691</name>
</gene>
<name>A0A8X6TZF2_NEPPI</name>
<keyword evidence="2" id="KW-1185">Reference proteome</keyword>
<reference evidence="1" key="1">
    <citation type="submission" date="2020-08" db="EMBL/GenBank/DDBJ databases">
        <title>Multicomponent nature underlies the extraordinary mechanical properties of spider dragline silk.</title>
        <authorList>
            <person name="Kono N."/>
            <person name="Nakamura H."/>
            <person name="Mori M."/>
            <person name="Yoshida Y."/>
            <person name="Ohtoshi R."/>
            <person name="Malay A.D."/>
            <person name="Moran D.A.P."/>
            <person name="Tomita M."/>
            <person name="Numata K."/>
            <person name="Arakawa K."/>
        </authorList>
    </citation>
    <scope>NUCLEOTIDE SEQUENCE</scope>
</reference>
<organism evidence="1 2">
    <name type="scientific">Nephila pilipes</name>
    <name type="common">Giant wood spider</name>
    <name type="synonym">Nephila maculata</name>
    <dbReference type="NCBI Taxonomy" id="299642"/>
    <lineage>
        <taxon>Eukaryota</taxon>
        <taxon>Metazoa</taxon>
        <taxon>Ecdysozoa</taxon>
        <taxon>Arthropoda</taxon>
        <taxon>Chelicerata</taxon>
        <taxon>Arachnida</taxon>
        <taxon>Araneae</taxon>
        <taxon>Araneomorphae</taxon>
        <taxon>Entelegynae</taxon>
        <taxon>Araneoidea</taxon>
        <taxon>Nephilidae</taxon>
        <taxon>Nephila</taxon>
    </lineage>
</organism>
<sequence>MVDMFVLSFPLWTHLTFCRAQKSRSRWVLKRIPGQAAGRIWKRHAARGVFLLLPINDVLSRSKKLSKHVGHTPIRFPAYFGDKKWICFS</sequence>
<evidence type="ECO:0000313" key="1">
    <source>
        <dbReference type="EMBL" id="GFT62571.1"/>
    </source>
</evidence>
<dbReference type="EMBL" id="BMAW01019290">
    <property type="protein sequence ID" value="GFT62571.1"/>
    <property type="molecule type" value="Genomic_DNA"/>
</dbReference>
<comment type="caution">
    <text evidence="1">The sequence shown here is derived from an EMBL/GenBank/DDBJ whole genome shotgun (WGS) entry which is preliminary data.</text>
</comment>
<dbReference type="Proteomes" id="UP000887013">
    <property type="component" value="Unassembled WGS sequence"/>
</dbReference>
<dbReference type="AlphaFoldDB" id="A0A8X6TZF2"/>
<accession>A0A8X6TZF2</accession>
<evidence type="ECO:0000313" key="2">
    <source>
        <dbReference type="Proteomes" id="UP000887013"/>
    </source>
</evidence>